<feature type="transmembrane region" description="Helical" evidence="9">
    <location>
        <begin position="31"/>
        <end position="52"/>
    </location>
</feature>
<keyword evidence="11" id="KW-1185">Reference proteome</keyword>
<comment type="caution">
    <text evidence="10">The sequence shown here is derived from an EMBL/GenBank/DDBJ whole genome shotgun (WGS) entry which is preliminary data.</text>
</comment>
<sequence>MKQSHVHSKSIFDFYGKPGFGKALPLSLQHILAMIMGAVTPPLIVANVVGLSAQESTLLIQVALLFSGLSTLLQLYSVGSIGARMPVIFGVGFAYMPTLLSVANSIDPATGERYGIDAIMGAQVIGGIAMLLVGILIKHIRHLFPPVVAGTVVLVIGLSLYGVAINYMAGNAFVNGAPNPEFGSGQNWLVAAVTLLVVLLCSQFGKGYFRLAAIIIGIIAGYALGSFFGMVNLDRVATADWAYLPMPLEFGLSFPVGAIVPMVIICIVNSVQTIGDLSATAVGGMNRELQDKEMSGGLIGNGLTTLVGSFFGSLPTSSFSQNVGIVAMTKVISRYVLGIAAIFMILAGLLPKFSAVMLTIPYPVIGGATIIVFGMITMTGIQLLVKDELSSRNVTIAALSVALAMGVAAKPESVAMLPEMLGSLTNPVIIAALTSFILNIVLPKKSLQDEAREREEIEKNMSGGNDDSAGNVQKKVSTESAN</sequence>
<proteinExistence type="inferred from homology"/>
<evidence type="ECO:0000256" key="6">
    <source>
        <dbReference type="ARBA" id="ARBA00022989"/>
    </source>
</evidence>
<feature type="region of interest" description="Disordered" evidence="8">
    <location>
        <begin position="451"/>
        <end position="482"/>
    </location>
</feature>
<gene>
    <name evidence="10" type="ORF">J3U76_02900</name>
</gene>
<evidence type="ECO:0000256" key="8">
    <source>
        <dbReference type="SAM" id="MobiDB-lite"/>
    </source>
</evidence>
<dbReference type="InterPro" id="IPR006042">
    <property type="entry name" value="Xan_ur_permease"/>
</dbReference>
<organism evidence="10 11">
    <name type="scientific">Oceanisphaera pacifica</name>
    <dbReference type="NCBI Taxonomy" id="2818389"/>
    <lineage>
        <taxon>Bacteria</taxon>
        <taxon>Pseudomonadati</taxon>
        <taxon>Pseudomonadota</taxon>
        <taxon>Gammaproteobacteria</taxon>
        <taxon>Aeromonadales</taxon>
        <taxon>Aeromonadaceae</taxon>
        <taxon>Oceanisphaera</taxon>
    </lineage>
</organism>
<protein>
    <submittedName>
        <fullName evidence="10">Purine permease</fullName>
    </submittedName>
</protein>
<evidence type="ECO:0000313" key="11">
    <source>
        <dbReference type="Proteomes" id="UP000664882"/>
    </source>
</evidence>
<feature type="transmembrane region" description="Helical" evidence="9">
    <location>
        <begin position="118"/>
        <end position="137"/>
    </location>
</feature>
<feature type="transmembrane region" description="Helical" evidence="9">
    <location>
        <begin position="335"/>
        <end position="354"/>
    </location>
</feature>
<evidence type="ECO:0000256" key="3">
    <source>
        <dbReference type="ARBA" id="ARBA00022448"/>
    </source>
</evidence>
<keyword evidence="6 9" id="KW-1133">Transmembrane helix</keyword>
<evidence type="ECO:0000256" key="2">
    <source>
        <dbReference type="ARBA" id="ARBA00008821"/>
    </source>
</evidence>
<feature type="transmembrane region" description="Helical" evidence="9">
    <location>
        <begin position="87"/>
        <end position="106"/>
    </location>
</feature>
<feature type="transmembrane region" description="Helical" evidence="9">
    <location>
        <begin position="208"/>
        <end position="230"/>
    </location>
</feature>
<evidence type="ECO:0000256" key="1">
    <source>
        <dbReference type="ARBA" id="ARBA00004651"/>
    </source>
</evidence>
<name>A0ABS3NE79_9GAMM</name>
<dbReference type="EMBL" id="JAGDFX010000003">
    <property type="protein sequence ID" value="MBO1518595.1"/>
    <property type="molecule type" value="Genomic_DNA"/>
</dbReference>
<keyword evidence="3" id="KW-0813">Transport</keyword>
<comment type="similarity">
    <text evidence="2">Belongs to the nucleobase:cation symporter-2 (NCS2) (TC 2.A.40) family.</text>
</comment>
<dbReference type="RefSeq" id="WP_208004185.1">
    <property type="nucleotide sequence ID" value="NZ_JAGDFX010000003.1"/>
</dbReference>
<feature type="transmembrane region" description="Helical" evidence="9">
    <location>
        <begin position="58"/>
        <end position="75"/>
    </location>
</feature>
<feature type="compositionally biased region" description="Polar residues" evidence="8">
    <location>
        <begin position="462"/>
        <end position="482"/>
    </location>
</feature>
<feature type="transmembrane region" description="Helical" evidence="9">
    <location>
        <begin position="185"/>
        <end position="201"/>
    </location>
</feature>
<dbReference type="NCBIfam" id="NF037981">
    <property type="entry name" value="NCS2_1"/>
    <property type="match status" value="1"/>
</dbReference>
<feature type="transmembrane region" description="Helical" evidence="9">
    <location>
        <begin position="144"/>
        <end position="165"/>
    </location>
</feature>
<evidence type="ECO:0000256" key="4">
    <source>
        <dbReference type="ARBA" id="ARBA00022475"/>
    </source>
</evidence>
<dbReference type="PROSITE" id="PS01116">
    <property type="entry name" value="XANTH_URACIL_PERMASE"/>
    <property type="match status" value="1"/>
</dbReference>
<keyword evidence="7 9" id="KW-0472">Membrane</keyword>
<keyword evidence="4" id="KW-1003">Cell membrane</keyword>
<reference evidence="10 11" key="1">
    <citation type="submission" date="2021-03" db="EMBL/GenBank/DDBJ databases">
        <title>Oceanisphaera sp. nov., isolated from the intestine.</title>
        <authorList>
            <person name="Zhao L.-H."/>
            <person name="Shi L.-F."/>
        </authorList>
    </citation>
    <scope>NUCLEOTIDE SEQUENCE [LARGE SCALE GENOMIC DNA]</scope>
    <source>
        <strain evidence="10 11">DM8</strain>
    </source>
</reference>
<accession>A0ABS3NE79</accession>
<dbReference type="InterPro" id="IPR006043">
    <property type="entry name" value="NCS2"/>
</dbReference>
<feature type="transmembrane region" description="Helical" evidence="9">
    <location>
        <begin position="360"/>
        <end position="381"/>
    </location>
</feature>
<evidence type="ECO:0000256" key="9">
    <source>
        <dbReference type="SAM" id="Phobius"/>
    </source>
</evidence>
<evidence type="ECO:0000313" key="10">
    <source>
        <dbReference type="EMBL" id="MBO1518595.1"/>
    </source>
</evidence>
<feature type="transmembrane region" description="Helical" evidence="9">
    <location>
        <begin position="421"/>
        <end position="442"/>
    </location>
</feature>
<keyword evidence="5 9" id="KW-0812">Transmembrane</keyword>
<comment type="subcellular location">
    <subcellularLocation>
        <location evidence="1">Cell membrane</location>
        <topology evidence="1">Multi-pass membrane protein</topology>
    </subcellularLocation>
</comment>
<feature type="transmembrane region" description="Helical" evidence="9">
    <location>
        <begin position="250"/>
        <end position="268"/>
    </location>
</feature>
<evidence type="ECO:0000256" key="5">
    <source>
        <dbReference type="ARBA" id="ARBA00022692"/>
    </source>
</evidence>
<evidence type="ECO:0000256" key="7">
    <source>
        <dbReference type="ARBA" id="ARBA00023136"/>
    </source>
</evidence>
<dbReference type="NCBIfam" id="TIGR00801">
    <property type="entry name" value="ncs2"/>
    <property type="match status" value="1"/>
</dbReference>
<dbReference type="Proteomes" id="UP000664882">
    <property type="component" value="Unassembled WGS sequence"/>
</dbReference>
<dbReference type="Pfam" id="PF00860">
    <property type="entry name" value="Xan_ur_permease"/>
    <property type="match status" value="1"/>
</dbReference>
<dbReference type="PANTHER" id="PTHR42810:SF4">
    <property type="entry name" value="URIC ACID TRANSPORTER UACT"/>
    <property type="match status" value="1"/>
</dbReference>
<dbReference type="PANTHER" id="PTHR42810">
    <property type="entry name" value="PURINE PERMEASE C1399.01C-RELATED"/>
    <property type="match status" value="1"/>
</dbReference>